<evidence type="ECO:0000256" key="2">
    <source>
        <dbReference type="ARBA" id="ARBA00022525"/>
    </source>
</evidence>
<keyword evidence="13" id="KW-1185">Reference proteome</keyword>
<name>A0A6P3WAS6_CLUHA</name>
<feature type="region of interest" description="Disordered" evidence="9">
    <location>
        <begin position="430"/>
        <end position="449"/>
    </location>
</feature>
<feature type="compositionally biased region" description="Low complexity" evidence="9">
    <location>
        <begin position="396"/>
        <end position="405"/>
    </location>
</feature>
<keyword evidence="14" id="KW-0675">Receptor</keyword>
<proteinExistence type="predicted"/>
<keyword evidence="10" id="KW-0472">Membrane</keyword>
<evidence type="ECO:0000256" key="10">
    <source>
        <dbReference type="SAM" id="Phobius"/>
    </source>
</evidence>
<evidence type="ECO:0000256" key="5">
    <source>
        <dbReference type="ARBA" id="ARBA00022737"/>
    </source>
</evidence>
<protein>
    <submittedName>
        <fullName evidence="14">Tumor necrosis factor receptor superfamily member 1B isoform X1</fullName>
    </submittedName>
</protein>
<keyword evidence="10" id="KW-1133">Transmembrane helix</keyword>
<feature type="region of interest" description="Disordered" evidence="9">
    <location>
        <begin position="312"/>
        <end position="361"/>
    </location>
</feature>
<dbReference type="PROSITE" id="PS50050">
    <property type="entry name" value="TNFR_NGFR_2"/>
    <property type="match status" value="3"/>
</dbReference>
<evidence type="ECO:0000256" key="6">
    <source>
        <dbReference type="ARBA" id="ARBA00023157"/>
    </source>
</evidence>
<dbReference type="Gene3D" id="2.10.50.10">
    <property type="entry name" value="Tumor Necrosis Factor Receptor, subunit A, domain 2"/>
    <property type="match status" value="2"/>
</dbReference>
<evidence type="ECO:0000256" key="8">
    <source>
        <dbReference type="PROSITE-ProRule" id="PRU00206"/>
    </source>
</evidence>
<dbReference type="InterPro" id="IPR001368">
    <property type="entry name" value="TNFR/NGFR_Cys_rich_reg"/>
</dbReference>
<feature type="disulfide bond" evidence="8">
    <location>
        <begin position="151"/>
        <end position="166"/>
    </location>
</feature>
<feature type="domain" description="TNFR-Cys" evidence="12">
    <location>
        <begin position="150"/>
        <end position="189"/>
    </location>
</feature>
<dbReference type="GeneID" id="105909873"/>
<sequence length="449" mass="48452">MAFQISCLMFLAVLLLAESEGYEGSCDNATHFFDTDLKICCDKCRPGFHMKEKCSQLSATFCVACPEGLWSQGYSYNSNCRRCTKCPNDKGLEFGQICSKTEDAKCVCQPGKYCRFEFNECKECRTYKSCPKGQGVITAGTATSNVRCGPCPQGTFSDQLSSTQECKAHSKCRSEDIKQNGSSNSDTVCKTPVPSDPPSDSAPIQKPTTQSIFDFTSSAVTPTADFSTTTGTPRVVPLPSSGNQSPTHPMGSQTQSTKLHNEEPAWLWPVAVFAATFAAVAAVVIVVYRHLKKKRGLSEKKAKVGNGYTIQALLPPEPSRPDHQLLLSHGDVTDPPVSSSERQTPSSRSSSRPNPGPAGLSSCYMNQGDFCGDHPQSPITQQVVNVNVNITACAVPVSPTSTSTPRPNERPAESDSELPLSQEEVHISCPDEQGKDHHTAVPETGEFVC</sequence>
<evidence type="ECO:0000256" key="1">
    <source>
        <dbReference type="ARBA" id="ARBA00004613"/>
    </source>
</evidence>
<dbReference type="RefSeq" id="XP_012693993.1">
    <property type="nucleotide sequence ID" value="XM_012838539.3"/>
</dbReference>
<evidence type="ECO:0000256" key="3">
    <source>
        <dbReference type="ARBA" id="ARBA00022703"/>
    </source>
</evidence>
<accession>A0A6P3WAS6</accession>
<dbReference type="InterPro" id="IPR052459">
    <property type="entry name" value="TNFRSF_decoy_receptor"/>
</dbReference>
<reference evidence="14" key="1">
    <citation type="submission" date="2025-08" db="UniProtKB">
        <authorList>
            <consortium name="RefSeq"/>
        </authorList>
    </citation>
    <scope>IDENTIFICATION</scope>
</reference>
<dbReference type="Proteomes" id="UP000515152">
    <property type="component" value="Chromosome 5"/>
</dbReference>
<keyword evidence="5" id="KW-0677">Repeat</keyword>
<feature type="domain" description="TNFR-Cys" evidence="12">
    <location>
        <begin position="64"/>
        <end position="106"/>
    </location>
</feature>
<dbReference type="GO" id="GO:0005576">
    <property type="term" value="C:extracellular region"/>
    <property type="evidence" value="ECO:0007669"/>
    <property type="project" value="UniProtKB-SubCell"/>
</dbReference>
<feature type="domain" description="TNFR-Cys" evidence="12">
    <location>
        <begin position="107"/>
        <end position="148"/>
    </location>
</feature>
<keyword evidence="3" id="KW-0053">Apoptosis</keyword>
<feature type="compositionally biased region" description="Polar residues" evidence="9">
    <location>
        <begin position="223"/>
        <end position="232"/>
    </location>
</feature>
<dbReference type="PANTHER" id="PTHR23097:SF90">
    <property type="entry name" value="TUMOR NECROSIS FACTOR RECEPTOR SUPERFAMILY MEMBER 11B"/>
    <property type="match status" value="1"/>
</dbReference>
<dbReference type="AlphaFoldDB" id="A0A6P3WAS6"/>
<feature type="transmembrane region" description="Helical" evidence="10">
    <location>
        <begin position="266"/>
        <end position="288"/>
    </location>
</feature>
<feature type="region of interest" description="Disordered" evidence="9">
    <location>
        <begin position="176"/>
        <end position="207"/>
    </location>
</feature>
<comment type="subcellular location">
    <subcellularLocation>
        <location evidence="1">Secreted</location>
    </subcellularLocation>
</comment>
<feature type="compositionally biased region" description="Polar residues" evidence="9">
    <location>
        <begin position="179"/>
        <end position="188"/>
    </location>
</feature>
<feature type="signal peptide" evidence="11">
    <location>
        <begin position="1"/>
        <end position="21"/>
    </location>
</feature>
<dbReference type="Pfam" id="PF00020">
    <property type="entry name" value="TNFR_c6"/>
    <property type="match status" value="3"/>
</dbReference>
<dbReference type="CTD" id="7133"/>
<dbReference type="SMART" id="SM00208">
    <property type="entry name" value="TNFR"/>
    <property type="match status" value="4"/>
</dbReference>
<evidence type="ECO:0000256" key="9">
    <source>
        <dbReference type="SAM" id="MobiDB-lite"/>
    </source>
</evidence>
<comment type="caution">
    <text evidence="8">Lacks conserved residue(s) required for the propagation of feature annotation.</text>
</comment>
<dbReference type="PANTHER" id="PTHR23097">
    <property type="entry name" value="TUMOR NECROSIS FACTOR RECEPTOR SUPERFAMILY MEMBER"/>
    <property type="match status" value="1"/>
</dbReference>
<evidence type="ECO:0000256" key="4">
    <source>
        <dbReference type="ARBA" id="ARBA00022729"/>
    </source>
</evidence>
<feature type="repeat" description="TNFR-Cys" evidence="8">
    <location>
        <begin position="107"/>
        <end position="148"/>
    </location>
</feature>
<dbReference type="SUPFAM" id="SSF57586">
    <property type="entry name" value="TNF receptor-like"/>
    <property type="match status" value="2"/>
</dbReference>
<gene>
    <name evidence="14" type="primary">tnfrsf1b</name>
</gene>
<keyword evidence="10" id="KW-0812">Transmembrane</keyword>
<keyword evidence="4 11" id="KW-0732">Signal</keyword>
<feature type="disulfide bond" evidence="8">
    <location>
        <begin position="65"/>
        <end position="80"/>
    </location>
</feature>
<evidence type="ECO:0000256" key="11">
    <source>
        <dbReference type="SAM" id="SignalP"/>
    </source>
</evidence>
<feature type="compositionally biased region" description="Polar residues" evidence="9">
    <location>
        <begin position="240"/>
        <end position="258"/>
    </location>
</feature>
<feature type="repeat" description="TNFR-Cys" evidence="8">
    <location>
        <begin position="150"/>
        <end position="189"/>
    </location>
</feature>
<dbReference type="OrthoDB" id="8633482at2759"/>
<dbReference type="KEGG" id="char:105909873"/>
<evidence type="ECO:0000313" key="14">
    <source>
        <dbReference type="RefSeq" id="XP_012693993.1"/>
    </source>
</evidence>
<keyword evidence="2" id="KW-0964">Secreted</keyword>
<keyword evidence="7" id="KW-0325">Glycoprotein</keyword>
<feature type="disulfide bond" evidence="8">
    <location>
        <begin position="130"/>
        <end position="148"/>
    </location>
</feature>
<dbReference type="GO" id="GO:0006915">
    <property type="term" value="P:apoptotic process"/>
    <property type="evidence" value="ECO:0007669"/>
    <property type="project" value="UniProtKB-KW"/>
</dbReference>
<feature type="region of interest" description="Disordered" evidence="9">
    <location>
        <begin position="223"/>
        <end position="258"/>
    </location>
</feature>
<evidence type="ECO:0000313" key="13">
    <source>
        <dbReference type="Proteomes" id="UP000515152"/>
    </source>
</evidence>
<feature type="region of interest" description="Disordered" evidence="9">
    <location>
        <begin position="396"/>
        <end position="423"/>
    </location>
</feature>
<feature type="chain" id="PRO_5028042810" evidence="11">
    <location>
        <begin position="22"/>
        <end position="449"/>
    </location>
</feature>
<evidence type="ECO:0000259" key="12">
    <source>
        <dbReference type="PROSITE" id="PS50050"/>
    </source>
</evidence>
<organism evidence="13 14">
    <name type="scientific">Clupea harengus</name>
    <name type="common">Atlantic herring</name>
    <dbReference type="NCBI Taxonomy" id="7950"/>
    <lineage>
        <taxon>Eukaryota</taxon>
        <taxon>Metazoa</taxon>
        <taxon>Chordata</taxon>
        <taxon>Craniata</taxon>
        <taxon>Vertebrata</taxon>
        <taxon>Euteleostomi</taxon>
        <taxon>Actinopterygii</taxon>
        <taxon>Neopterygii</taxon>
        <taxon>Teleostei</taxon>
        <taxon>Clupei</taxon>
        <taxon>Clupeiformes</taxon>
        <taxon>Clupeoidei</taxon>
        <taxon>Clupeidae</taxon>
        <taxon>Clupea</taxon>
    </lineage>
</organism>
<feature type="repeat" description="TNFR-Cys" evidence="8">
    <location>
        <begin position="64"/>
        <end position="106"/>
    </location>
</feature>
<keyword evidence="6 8" id="KW-1015">Disulfide bond</keyword>
<feature type="compositionally biased region" description="Low complexity" evidence="9">
    <location>
        <begin position="336"/>
        <end position="353"/>
    </location>
</feature>
<evidence type="ECO:0000256" key="7">
    <source>
        <dbReference type="ARBA" id="ARBA00023180"/>
    </source>
</evidence>